<proteinExistence type="predicted"/>
<protein>
    <submittedName>
        <fullName evidence="1">Uncharacterized protein</fullName>
    </submittedName>
</protein>
<keyword evidence="2" id="KW-1185">Reference proteome</keyword>
<dbReference type="Proteomes" id="UP000054995">
    <property type="component" value="Unassembled WGS sequence"/>
</dbReference>
<dbReference type="EMBL" id="JYDT01000112">
    <property type="protein sequence ID" value="KRY84531.1"/>
    <property type="molecule type" value="Genomic_DNA"/>
</dbReference>
<evidence type="ECO:0000313" key="2">
    <source>
        <dbReference type="Proteomes" id="UP000054995"/>
    </source>
</evidence>
<accession>A0A0V1FGZ0</accession>
<evidence type="ECO:0000313" key="1">
    <source>
        <dbReference type="EMBL" id="KRY84531.1"/>
    </source>
</evidence>
<sequence length="126" mass="14714">MYMQEHSLLSALHWFFLIHYFPCAALNNNITVKHNCYAMIESPRLGFFITTVAVIGSCLALSMAIYMQWIAFKALLRTIRQHYNRKKSNLCVDEIKPMMEKESSAIDEDDDSTLMITWHEENHLPD</sequence>
<name>A0A0V1FGZ0_TRIPS</name>
<dbReference type="OrthoDB" id="5928507at2759"/>
<reference evidence="1 2" key="1">
    <citation type="submission" date="2015-01" db="EMBL/GenBank/DDBJ databases">
        <title>Evolution of Trichinella species and genotypes.</title>
        <authorList>
            <person name="Korhonen P.K."/>
            <person name="Edoardo P."/>
            <person name="Giuseppe L.R."/>
            <person name="Gasser R.B."/>
        </authorList>
    </citation>
    <scope>NUCLEOTIDE SEQUENCE [LARGE SCALE GENOMIC DNA]</scope>
    <source>
        <strain evidence="1">ISS470</strain>
    </source>
</reference>
<gene>
    <name evidence="1" type="ORF">T4D_16632</name>
</gene>
<comment type="caution">
    <text evidence="1">The sequence shown here is derived from an EMBL/GenBank/DDBJ whole genome shotgun (WGS) entry which is preliminary data.</text>
</comment>
<organism evidence="1 2">
    <name type="scientific">Trichinella pseudospiralis</name>
    <name type="common">Parasitic roundworm</name>
    <dbReference type="NCBI Taxonomy" id="6337"/>
    <lineage>
        <taxon>Eukaryota</taxon>
        <taxon>Metazoa</taxon>
        <taxon>Ecdysozoa</taxon>
        <taxon>Nematoda</taxon>
        <taxon>Enoplea</taxon>
        <taxon>Dorylaimia</taxon>
        <taxon>Trichinellida</taxon>
        <taxon>Trichinellidae</taxon>
        <taxon>Trichinella</taxon>
    </lineage>
</organism>